<feature type="transmembrane region" description="Helical" evidence="5">
    <location>
        <begin position="382"/>
        <end position="399"/>
    </location>
</feature>
<accession>K3WW44</accession>
<feature type="transmembrane region" description="Helical" evidence="5">
    <location>
        <begin position="260"/>
        <end position="277"/>
    </location>
</feature>
<sequence length="503" mass="54418">MTGEDRACVALLFCATFGVGSMSFGSTFAAAGPLLASLSVYFLSACNLHASVAVSKAMAAAPMSVRTFSDLGYFAFGATGRRVILLSEAGVCFLSPIAFLVLGGSILLPYMFEGTSVVHSVTEWIVFMAVGVLPIVLIPTLKGTALLCYFGCIAAMATNVICIFYSMHELKFSPRETEIETNHAVQTFGTIMFAMGTAVIIPPIQRQHTDPARLANLVSLTLLFITSIYLLVGIITYYQFGCTAPATLLDQLPANQWRQLAAGLMFVHVLIAFPVLLNPTLFDLERSILGKDGDIDVLQQTVMLRQAKIAHTDGKPILRVAPTLASLDADAFVYGSSSTPYFPHRSPTTATATMAASSRGHSSPFLHEEVTYTTRDRICSSLIRTFTVALQTFLAVMLQSSFMDILSLIGSTAITVSCMIMPCLCYLKVHPISTEHIMGQCDKAMCYVIIITSTFLGVYCTVVAAGNISSNISKYHLFQPANMTLSTGETEDQYPYCHVGERN</sequence>
<feature type="transmembrane region" description="Helical" evidence="5">
    <location>
        <begin position="217"/>
        <end position="240"/>
    </location>
</feature>
<feature type="transmembrane region" description="Helical" evidence="5">
    <location>
        <begin position="146"/>
        <end position="167"/>
    </location>
</feature>
<dbReference type="HOGENOM" id="CLU_540230_0_0_1"/>
<dbReference type="PANTHER" id="PTHR22950">
    <property type="entry name" value="AMINO ACID TRANSPORTER"/>
    <property type="match status" value="1"/>
</dbReference>
<keyword evidence="3 5" id="KW-1133">Transmembrane helix</keyword>
<dbReference type="InterPro" id="IPR013057">
    <property type="entry name" value="AA_transpt_TM"/>
</dbReference>
<feature type="domain" description="Amino acid transporter transmembrane" evidence="6">
    <location>
        <begin position="9"/>
        <end position="462"/>
    </location>
</feature>
<dbReference type="STRING" id="431595.K3WW44"/>
<dbReference type="EnsemblProtists" id="PYU1_T009192">
    <property type="protein sequence ID" value="PYU1_T009192"/>
    <property type="gene ID" value="PYU1_G009174"/>
</dbReference>
<name>K3WW44_GLOUD</name>
<evidence type="ECO:0000313" key="7">
    <source>
        <dbReference type="EnsemblProtists" id="PYU1_T009192"/>
    </source>
</evidence>
<evidence type="ECO:0000256" key="2">
    <source>
        <dbReference type="ARBA" id="ARBA00022692"/>
    </source>
</evidence>
<dbReference type="AlphaFoldDB" id="K3WW44"/>
<dbReference type="Pfam" id="PF01490">
    <property type="entry name" value="Aa_trans"/>
    <property type="match status" value="1"/>
</dbReference>
<feature type="transmembrane region" description="Helical" evidence="5">
    <location>
        <begin position="187"/>
        <end position="205"/>
    </location>
</feature>
<dbReference type="InParanoid" id="K3WW44"/>
<evidence type="ECO:0000256" key="5">
    <source>
        <dbReference type="SAM" id="Phobius"/>
    </source>
</evidence>
<evidence type="ECO:0000256" key="4">
    <source>
        <dbReference type="ARBA" id="ARBA00023136"/>
    </source>
</evidence>
<organism evidence="7 8">
    <name type="scientific">Globisporangium ultimum (strain ATCC 200006 / CBS 805.95 / DAOM BR144)</name>
    <name type="common">Pythium ultimum</name>
    <dbReference type="NCBI Taxonomy" id="431595"/>
    <lineage>
        <taxon>Eukaryota</taxon>
        <taxon>Sar</taxon>
        <taxon>Stramenopiles</taxon>
        <taxon>Oomycota</taxon>
        <taxon>Peronosporomycetes</taxon>
        <taxon>Pythiales</taxon>
        <taxon>Pythiaceae</taxon>
        <taxon>Globisporangium</taxon>
    </lineage>
</organism>
<keyword evidence="2 5" id="KW-0812">Transmembrane</keyword>
<reference evidence="7" key="3">
    <citation type="submission" date="2015-02" db="UniProtKB">
        <authorList>
            <consortium name="EnsemblProtists"/>
        </authorList>
    </citation>
    <scope>IDENTIFICATION</scope>
    <source>
        <strain evidence="7">DAOM BR144</strain>
    </source>
</reference>
<feature type="transmembrane region" description="Helical" evidence="5">
    <location>
        <begin position="447"/>
        <end position="468"/>
    </location>
</feature>
<protein>
    <recommendedName>
        <fullName evidence="6">Amino acid transporter transmembrane domain-containing protein</fullName>
    </recommendedName>
</protein>
<evidence type="ECO:0000313" key="8">
    <source>
        <dbReference type="Proteomes" id="UP000019132"/>
    </source>
</evidence>
<dbReference type="GO" id="GO:0005774">
    <property type="term" value="C:vacuolar membrane"/>
    <property type="evidence" value="ECO:0007669"/>
    <property type="project" value="TreeGrafter"/>
</dbReference>
<evidence type="ECO:0000256" key="3">
    <source>
        <dbReference type="ARBA" id="ARBA00022989"/>
    </source>
</evidence>
<keyword evidence="8" id="KW-1185">Reference proteome</keyword>
<feature type="transmembrane region" description="Helical" evidence="5">
    <location>
        <begin position="405"/>
        <end position="427"/>
    </location>
</feature>
<dbReference type="OMA" id="HIMVAYP"/>
<dbReference type="PANTHER" id="PTHR22950:SF349">
    <property type="entry name" value="AMINO ACID TRANSPORTER TRANSMEMBRANE DOMAIN-CONTAINING PROTEIN"/>
    <property type="match status" value="1"/>
</dbReference>
<reference evidence="8" key="1">
    <citation type="journal article" date="2010" name="Genome Biol.">
        <title>Genome sequence of the necrotrophic plant pathogen Pythium ultimum reveals original pathogenicity mechanisms and effector repertoire.</title>
        <authorList>
            <person name="Levesque C.A."/>
            <person name="Brouwer H."/>
            <person name="Cano L."/>
            <person name="Hamilton J.P."/>
            <person name="Holt C."/>
            <person name="Huitema E."/>
            <person name="Raffaele S."/>
            <person name="Robideau G.P."/>
            <person name="Thines M."/>
            <person name="Win J."/>
            <person name="Zerillo M.M."/>
            <person name="Beakes G.W."/>
            <person name="Boore J.L."/>
            <person name="Busam D."/>
            <person name="Dumas B."/>
            <person name="Ferriera S."/>
            <person name="Fuerstenberg S.I."/>
            <person name="Gachon C.M."/>
            <person name="Gaulin E."/>
            <person name="Govers F."/>
            <person name="Grenville-Briggs L."/>
            <person name="Horner N."/>
            <person name="Hostetler J."/>
            <person name="Jiang R.H."/>
            <person name="Johnson J."/>
            <person name="Krajaejun T."/>
            <person name="Lin H."/>
            <person name="Meijer H.J."/>
            <person name="Moore B."/>
            <person name="Morris P."/>
            <person name="Phuntmart V."/>
            <person name="Puiu D."/>
            <person name="Shetty J."/>
            <person name="Stajich J.E."/>
            <person name="Tripathy S."/>
            <person name="Wawra S."/>
            <person name="van West P."/>
            <person name="Whitty B.R."/>
            <person name="Coutinho P.M."/>
            <person name="Henrissat B."/>
            <person name="Martin F."/>
            <person name="Thomas P.D."/>
            <person name="Tyler B.M."/>
            <person name="De Vries R.P."/>
            <person name="Kamoun S."/>
            <person name="Yandell M."/>
            <person name="Tisserat N."/>
            <person name="Buell C.R."/>
        </authorList>
    </citation>
    <scope>NUCLEOTIDE SEQUENCE</scope>
    <source>
        <strain evidence="8">DAOM:BR144</strain>
    </source>
</reference>
<dbReference type="eggNOG" id="ENOG502QWZ3">
    <property type="taxonomic scope" value="Eukaryota"/>
</dbReference>
<dbReference type="Proteomes" id="UP000019132">
    <property type="component" value="Unassembled WGS sequence"/>
</dbReference>
<dbReference type="EMBL" id="GL376632">
    <property type="status" value="NOT_ANNOTATED_CDS"/>
    <property type="molecule type" value="Genomic_DNA"/>
</dbReference>
<dbReference type="VEuPathDB" id="FungiDB:PYU1_G009174"/>
<feature type="transmembrane region" description="Helical" evidence="5">
    <location>
        <begin position="39"/>
        <end position="59"/>
    </location>
</feature>
<feature type="transmembrane region" description="Helical" evidence="5">
    <location>
        <begin position="91"/>
        <end position="112"/>
    </location>
</feature>
<proteinExistence type="predicted"/>
<feature type="transmembrane region" description="Helical" evidence="5">
    <location>
        <begin position="124"/>
        <end position="141"/>
    </location>
</feature>
<dbReference type="GO" id="GO:0015179">
    <property type="term" value="F:L-amino acid transmembrane transporter activity"/>
    <property type="evidence" value="ECO:0007669"/>
    <property type="project" value="TreeGrafter"/>
</dbReference>
<comment type="subcellular location">
    <subcellularLocation>
        <location evidence="1">Membrane</location>
        <topology evidence="1">Multi-pass membrane protein</topology>
    </subcellularLocation>
</comment>
<reference evidence="8" key="2">
    <citation type="submission" date="2010-04" db="EMBL/GenBank/DDBJ databases">
        <authorList>
            <person name="Buell R."/>
            <person name="Hamilton J."/>
            <person name="Hostetler J."/>
        </authorList>
    </citation>
    <scope>NUCLEOTIDE SEQUENCE [LARGE SCALE GENOMIC DNA]</scope>
    <source>
        <strain evidence="8">DAOM:BR144</strain>
    </source>
</reference>
<evidence type="ECO:0000256" key="1">
    <source>
        <dbReference type="ARBA" id="ARBA00004141"/>
    </source>
</evidence>
<keyword evidence="4 5" id="KW-0472">Membrane</keyword>
<evidence type="ECO:0000259" key="6">
    <source>
        <dbReference type="Pfam" id="PF01490"/>
    </source>
</evidence>